<dbReference type="Proteomes" id="UP000784294">
    <property type="component" value="Unassembled WGS sequence"/>
</dbReference>
<proteinExistence type="predicted"/>
<evidence type="ECO:0000256" key="1">
    <source>
        <dbReference type="SAM" id="MobiDB-lite"/>
    </source>
</evidence>
<evidence type="ECO:0000313" key="2">
    <source>
        <dbReference type="EMBL" id="VEL19977.1"/>
    </source>
</evidence>
<reference evidence="2" key="1">
    <citation type="submission" date="2018-11" db="EMBL/GenBank/DDBJ databases">
        <authorList>
            <consortium name="Pathogen Informatics"/>
        </authorList>
    </citation>
    <scope>NUCLEOTIDE SEQUENCE</scope>
</reference>
<keyword evidence="3" id="KW-1185">Reference proteome</keyword>
<gene>
    <name evidence="2" type="ORF">PXEA_LOCUS13417</name>
</gene>
<protein>
    <submittedName>
        <fullName evidence="2">Uncharacterized protein</fullName>
    </submittedName>
</protein>
<name>A0A448WTL7_9PLAT</name>
<feature type="compositionally biased region" description="Low complexity" evidence="1">
    <location>
        <begin position="94"/>
        <end position="124"/>
    </location>
</feature>
<organism evidence="2 3">
    <name type="scientific">Protopolystoma xenopodis</name>
    <dbReference type="NCBI Taxonomy" id="117903"/>
    <lineage>
        <taxon>Eukaryota</taxon>
        <taxon>Metazoa</taxon>
        <taxon>Spiralia</taxon>
        <taxon>Lophotrochozoa</taxon>
        <taxon>Platyhelminthes</taxon>
        <taxon>Monogenea</taxon>
        <taxon>Polyopisthocotylea</taxon>
        <taxon>Polystomatidea</taxon>
        <taxon>Polystomatidae</taxon>
        <taxon>Protopolystoma</taxon>
    </lineage>
</organism>
<dbReference type="AlphaFoldDB" id="A0A448WTL7"/>
<dbReference type="EMBL" id="CAAALY010044148">
    <property type="protein sequence ID" value="VEL19977.1"/>
    <property type="molecule type" value="Genomic_DNA"/>
</dbReference>
<feature type="region of interest" description="Disordered" evidence="1">
    <location>
        <begin position="89"/>
        <end position="127"/>
    </location>
</feature>
<sequence length="162" mass="16498">MPPPANGLTPMLSGLPSVPPVSLASAHTGASTTPTATIVSTSVECVEPVVSTSVIGMANLDSTTTAAAAAAARSALILQQMLQGLNLSTPNAGTATAPSTSQPQQTQQLQQSQQPLQLPLSSQQIQATPVPSTTSQAACISPYLSNNTATLFQSQLKDLLIY</sequence>
<comment type="caution">
    <text evidence="2">The sequence shown here is derived from an EMBL/GenBank/DDBJ whole genome shotgun (WGS) entry which is preliminary data.</text>
</comment>
<evidence type="ECO:0000313" key="3">
    <source>
        <dbReference type="Proteomes" id="UP000784294"/>
    </source>
</evidence>
<accession>A0A448WTL7</accession>